<keyword evidence="2" id="KW-1185">Reference proteome</keyword>
<dbReference type="AlphaFoldDB" id="A0A656HEF7"/>
<accession>A0A656HEF7</accession>
<dbReference type="RefSeq" id="WP_002708675.1">
    <property type="nucleotide sequence ID" value="NZ_JH651384.1"/>
</dbReference>
<sequence length="83" mass="9721">MKNYLVIGEKWVRAIVFSDEIGAELYIAKNCAGIEYQRYSEAEFNETYADADMREMEYGVNDYMARRLIVICYDRPGNRLSDC</sequence>
<reference evidence="2" key="1">
    <citation type="journal article" date="2011" name="Stand. Genomic Sci.">
        <title>Genome sequence of the filamentous, gliding Thiothrix nivea neotype strain (JP2(T)).</title>
        <authorList>
            <person name="Lapidus A."/>
            <person name="Nolan M."/>
            <person name="Lucas S."/>
            <person name="Glavina Del Rio T."/>
            <person name="Tice H."/>
            <person name="Cheng J.F."/>
            <person name="Tapia R."/>
            <person name="Han C."/>
            <person name="Goodwin L."/>
            <person name="Pitluck S."/>
            <person name="Liolios K."/>
            <person name="Pagani I."/>
            <person name="Ivanova N."/>
            <person name="Huntemann M."/>
            <person name="Mavromatis K."/>
            <person name="Mikhailova N."/>
            <person name="Pati A."/>
            <person name="Chen A."/>
            <person name="Palaniappan K."/>
            <person name="Land M."/>
            <person name="Brambilla E.M."/>
            <person name="Rohde M."/>
            <person name="Abt B."/>
            <person name="Verbarg S."/>
            <person name="Goker M."/>
            <person name="Bristow J."/>
            <person name="Eisen J.A."/>
            <person name="Markowitz V."/>
            <person name="Hugenholtz P."/>
            <person name="Kyrpides N.C."/>
            <person name="Klenk H.P."/>
            <person name="Woyke T."/>
        </authorList>
    </citation>
    <scope>NUCLEOTIDE SEQUENCE [LARGE SCALE GENOMIC DNA]</scope>
    <source>
        <strain evidence="2">ATCC 35100 / DSM 5205 / JP2</strain>
    </source>
</reference>
<proteinExistence type="predicted"/>
<dbReference type="OrthoDB" id="5625404at2"/>
<dbReference type="Proteomes" id="UP000005317">
    <property type="component" value="Unassembled WGS sequence"/>
</dbReference>
<protein>
    <submittedName>
        <fullName evidence="1">Uncharacterized protein</fullName>
    </submittedName>
</protein>
<evidence type="ECO:0000313" key="2">
    <source>
        <dbReference type="Proteomes" id="UP000005317"/>
    </source>
</evidence>
<evidence type="ECO:0000313" key="1">
    <source>
        <dbReference type="EMBL" id="EIJ34753.1"/>
    </source>
</evidence>
<gene>
    <name evidence="1" type="ORF">Thini_2188</name>
</gene>
<dbReference type="EMBL" id="JH651384">
    <property type="protein sequence ID" value="EIJ34753.1"/>
    <property type="molecule type" value="Genomic_DNA"/>
</dbReference>
<organism evidence="1 2">
    <name type="scientific">Thiothrix nivea (strain ATCC 35100 / DSM 5205 / JP2)</name>
    <dbReference type="NCBI Taxonomy" id="870187"/>
    <lineage>
        <taxon>Bacteria</taxon>
        <taxon>Pseudomonadati</taxon>
        <taxon>Pseudomonadota</taxon>
        <taxon>Gammaproteobacteria</taxon>
        <taxon>Thiotrichales</taxon>
        <taxon>Thiotrichaceae</taxon>
        <taxon>Thiothrix</taxon>
    </lineage>
</organism>
<name>A0A656HEF7_THINJ</name>